<accession>A0AA42CGL9</accession>
<gene>
    <name evidence="1" type="ORF">OL599_16625</name>
</gene>
<evidence type="ECO:0000313" key="2">
    <source>
        <dbReference type="Proteomes" id="UP001165679"/>
    </source>
</evidence>
<organism evidence="1 2">
    <name type="scientific">Limobrevibacterium gyesilva</name>
    <dbReference type="NCBI Taxonomy" id="2991712"/>
    <lineage>
        <taxon>Bacteria</taxon>
        <taxon>Pseudomonadati</taxon>
        <taxon>Pseudomonadota</taxon>
        <taxon>Alphaproteobacteria</taxon>
        <taxon>Acetobacterales</taxon>
        <taxon>Acetobacteraceae</taxon>
        <taxon>Limobrevibacterium</taxon>
    </lineage>
</organism>
<dbReference type="Proteomes" id="UP001165679">
    <property type="component" value="Unassembled WGS sequence"/>
</dbReference>
<protein>
    <submittedName>
        <fullName evidence="1">Uncharacterized protein</fullName>
    </submittedName>
</protein>
<evidence type="ECO:0000313" key="1">
    <source>
        <dbReference type="EMBL" id="MCW3476206.1"/>
    </source>
</evidence>
<reference evidence="1" key="1">
    <citation type="submission" date="2022-09" db="EMBL/GenBank/DDBJ databases">
        <title>Rhodovastum sp. nov. RN2-1 isolated from soil in Seongnam, South Korea.</title>
        <authorList>
            <person name="Le N.T."/>
        </authorList>
    </citation>
    <scope>NUCLEOTIDE SEQUENCE</scope>
    <source>
        <strain evidence="1">RN2-1</strain>
    </source>
</reference>
<dbReference type="EMBL" id="JAPDNT010000016">
    <property type="protein sequence ID" value="MCW3476206.1"/>
    <property type="molecule type" value="Genomic_DNA"/>
</dbReference>
<reference evidence="1" key="2">
    <citation type="submission" date="2022-10" db="EMBL/GenBank/DDBJ databases">
        <authorList>
            <person name="Trinh H.N."/>
        </authorList>
    </citation>
    <scope>NUCLEOTIDE SEQUENCE</scope>
    <source>
        <strain evidence="1">RN2-1</strain>
    </source>
</reference>
<name>A0AA42CGL9_9PROT</name>
<comment type="caution">
    <text evidence="1">The sequence shown here is derived from an EMBL/GenBank/DDBJ whole genome shotgun (WGS) entry which is preliminary data.</text>
</comment>
<dbReference type="AlphaFoldDB" id="A0AA42CGL9"/>
<sequence length="69" mass="7285">MCTHDARPLTFETMLSDPLIRMVMDSDGVTLDELVAVLEVAREAIVAREAVAVSLAAGRQAGAAGRRCG</sequence>
<keyword evidence="2" id="KW-1185">Reference proteome</keyword>
<proteinExistence type="predicted"/>